<keyword evidence="2" id="KW-0255">Endonuclease</keyword>
<accession>A0A5A5TIL6</accession>
<sequence length="259" mass="29999">MLDESVSEQLQRKDPIDITKEQWMTLLEDSDIIPEQDIKLLNLIFDCKDCKASTSQLAQLLNKSDHAPINNQVGQLGKRIAEKLNIQVPMRPAPEKSPMWWSVPFLGEPGKKGRFYYILRPELKEAMQEKYEKAVSSEIISPEEIDVEIAENLYEGARKQVYVNSYERNRDARDQCIKRYEARCVICGFDFEKTYGKIGRNVIHVHHLKPLSEIGERYQVDPINDLRPVCPNCHVIIHKKTPPYSIDEVIAMIKNAEFE</sequence>
<dbReference type="InterPro" id="IPR002711">
    <property type="entry name" value="HNH"/>
</dbReference>
<dbReference type="EMBL" id="BIXY01000093">
    <property type="protein sequence ID" value="GCF11065.1"/>
    <property type="molecule type" value="Genomic_DNA"/>
</dbReference>
<dbReference type="Proteomes" id="UP000322530">
    <property type="component" value="Unassembled WGS sequence"/>
</dbReference>
<dbReference type="GO" id="GO:0003676">
    <property type="term" value="F:nucleic acid binding"/>
    <property type="evidence" value="ECO:0007669"/>
    <property type="project" value="InterPro"/>
</dbReference>
<dbReference type="OrthoDB" id="9779761at2"/>
<evidence type="ECO:0000259" key="1">
    <source>
        <dbReference type="SMART" id="SM00507"/>
    </source>
</evidence>
<dbReference type="CDD" id="cd00085">
    <property type="entry name" value="HNHc"/>
    <property type="match status" value="1"/>
</dbReference>
<dbReference type="AlphaFoldDB" id="A0A5A5TIL6"/>
<dbReference type="SMART" id="SM00507">
    <property type="entry name" value="HNHc"/>
    <property type="match status" value="1"/>
</dbReference>
<organism evidence="2 3">
    <name type="scientific">Dictyobacter arantiisoli</name>
    <dbReference type="NCBI Taxonomy" id="2014874"/>
    <lineage>
        <taxon>Bacteria</taxon>
        <taxon>Bacillati</taxon>
        <taxon>Chloroflexota</taxon>
        <taxon>Ktedonobacteria</taxon>
        <taxon>Ktedonobacterales</taxon>
        <taxon>Dictyobacteraceae</taxon>
        <taxon>Dictyobacter</taxon>
    </lineage>
</organism>
<dbReference type="Pfam" id="PF01844">
    <property type="entry name" value="HNH"/>
    <property type="match status" value="1"/>
</dbReference>
<dbReference type="GO" id="GO:0004519">
    <property type="term" value="F:endonuclease activity"/>
    <property type="evidence" value="ECO:0007669"/>
    <property type="project" value="UniProtKB-KW"/>
</dbReference>
<evidence type="ECO:0000313" key="3">
    <source>
        <dbReference type="Proteomes" id="UP000322530"/>
    </source>
</evidence>
<proteinExistence type="predicted"/>
<feature type="domain" description="HNH nuclease" evidence="1">
    <location>
        <begin position="171"/>
        <end position="235"/>
    </location>
</feature>
<reference evidence="2 3" key="1">
    <citation type="submission" date="2019-01" db="EMBL/GenBank/DDBJ databases">
        <title>Draft genome sequence of Dictyobacter sp. Uno17.</title>
        <authorList>
            <person name="Wang C.M."/>
            <person name="Zheng Y."/>
            <person name="Sakai Y."/>
            <person name="Abe K."/>
            <person name="Yokota A."/>
            <person name="Yabe S."/>
        </authorList>
    </citation>
    <scope>NUCLEOTIDE SEQUENCE [LARGE SCALE GENOMIC DNA]</scope>
    <source>
        <strain evidence="2 3">Uno17</strain>
    </source>
</reference>
<dbReference type="Gene3D" id="1.10.30.50">
    <property type="match status" value="1"/>
</dbReference>
<keyword evidence="2" id="KW-0378">Hydrolase</keyword>
<evidence type="ECO:0000313" key="2">
    <source>
        <dbReference type="EMBL" id="GCF11065.1"/>
    </source>
</evidence>
<comment type="caution">
    <text evidence="2">The sequence shown here is derived from an EMBL/GenBank/DDBJ whole genome shotgun (WGS) entry which is preliminary data.</text>
</comment>
<dbReference type="GO" id="GO:0008270">
    <property type="term" value="F:zinc ion binding"/>
    <property type="evidence" value="ECO:0007669"/>
    <property type="project" value="InterPro"/>
</dbReference>
<dbReference type="RefSeq" id="WP_149403915.1">
    <property type="nucleotide sequence ID" value="NZ_BIXY01000093.1"/>
</dbReference>
<protein>
    <submittedName>
        <fullName evidence="2">HNH endonuclease</fullName>
    </submittedName>
</protein>
<gene>
    <name evidence="2" type="ORF">KDI_46290</name>
</gene>
<keyword evidence="2" id="KW-0540">Nuclease</keyword>
<keyword evidence="3" id="KW-1185">Reference proteome</keyword>
<dbReference type="InterPro" id="IPR003615">
    <property type="entry name" value="HNH_nuc"/>
</dbReference>
<name>A0A5A5TIL6_9CHLR</name>